<evidence type="ECO:0000256" key="3">
    <source>
        <dbReference type="HAMAP-Rule" id="MF_00580"/>
    </source>
</evidence>
<dbReference type="InterPro" id="IPR011032">
    <property type="entry name" value="GroES-like_sf"/>
</dbReference>
<evidence type="ECO:0000313" key="6">
    <source>
        <dbReference type="Proteomes" id="UP000051565"/>
    </source>
</evidence>
<dbReference type="SMART" id="SM00883">
    <property type="entry name" value="Cpn10"/>
    <property type="match status" value="1"/>
</dbReference>
<comment type="similarity">
    <text evidence="1 3 4">Belongs to the GroES chaperonin family.</text>
</comment>
<evidence type="ECO:0000256" key="1">
    <source>
        <dbReference type="ARBA" id="ARBA00006975"/>
    </source>
</evidence>
<comment type="subunit">
    <text evidence="3">Heptamer of 7 subunits arranged in a ring. Interacts with the chaperonin GroEL.</text>
</comment>
<evidence type="ECO:0000313" key="5">
    <source>
        <dbReference type="EMBL" id="KRN79303.1"/>
    </source>
</evidence>
<dbReference type="Pfam" id="PF00166">
    <property type="entry name" value="Cpn10"/>
    <property type="match status" value="1"/>
</dbReference>
<dbReference type="NCBIfam" id="NF001533">
    <property type="entry name" value="PRK00364.2-4"/>
    <property type="match status" value="1"/>
</dbReference>
<evidence type="ECO:0000256" key="4">
    <source>
        <dbReference type="RuleBase" id="RU000535"/>
    </source>
</evidence>
<evidence type="ECO:0000256" key="2">
    <source>
        <dbReference type="ARBA" id="ARBA00023186"/>
    </source>
</evidence>
<dbReference type="GO" id="GO:0005737">
    <property type="term" value="C:cytoplasm"/>
    <property type="evidence" value="ECO:0007669"/>
    <property type="project" value="UniProtKB-SubCell"/>
</dbReference>
<dbReference type="InterPro" id="IPR020818">
    <property type="entry name" value="Chaperonin_GroES"/>
</dbReference>
<sequence>MELIGGIIMLQPLGDRVIIEVQDQEEKSIGGIVLAENAKQKPTQGKVVAVGEGRVLDNGTKVAPVVKTGDLVMFDKYAGTKVEYDENSYLVMHEGDLLAIIK</sequence>
<dbReference type="PROSITE" id="PS00681">
    <property type="entry name" value="CHAPERONINS_CPN10"/>
    <property type="match status" value="1"/>
</dbReference>
<keyword evidence="2 3" id="KW-0143">Chaperone</keyword>
<dbReference type="Proteomes" id="UP000051565">
    <property type="component" value="Unassembled WGS sequence"/>
</dbReference>
<dbReference type="STRING" id="53444.AYR59_07070"/>
<proteinExistence type="inferred from homology"/>
<name>A0A0R2JXZ0_9LACO</name>
<dbReference type="GO" id="GO:0051082">
    <property type="term" value="F:unfolded protein binding"/>
    <property type="evidence" value="ECO:0007669"/>
    <property type="project" value="TreeGrafter"/>
</dbReference>
<dbReference type="HAMAP" id="MF_00580">
    <property type="entry name" value="CH10"/>
    <property type="match status" value="1"/>
</dbReference>
<dbReference type="CDD" id="cd00320">
    <property type="entry name" value="cpn10"/>
    <property type="match status" value="1"/>
</dbReference>
<dbReference type="NCBIfam" id="NF001531">
    <property type="entry name" value="PRK00364.2-2"/>
    <property type="match status" value="1"/>
</dbReference>
<dbReference type="AlphaFoldDB" id="A0A0R2JXZ0"/>
<dbReference type="SUPFAM" id="SSF50129">
    <property type="entry name" value="GroES-like"/>
    <property type="match status" value="1"/>
</dbReference>
<dbReference type="InterPro" id="IPR018369">
    <property type="entry name" value="Chaprnonin_Cpn10_CS"/>
</dbReference>
<dbReference type="NCBIfam" id="NF001534">
    <property type="entry name" value="PRK00364.2-5"/>
    <property type="match status" value="1"/>
</dbReference>
<comment type="caution">
    <text evidence="5">The sequence shown here is derived from an EMBL/GenBank/DDBJ whole genome shotgun (WGS) entry which is preliminary data.</text>
</comment>
<keyword evidence="3" id="KW-0963">Cytoplasm</keyword>
<dbReference type="PANTHER" id="PTHR10772:SF58">
    <property type="entry name" value="CO-CHAPERONIN GROES"/>
    <property type="match status" value="1"/>
</dbReference>
<organism evidence="5 6">
    <name type="scientific">Fructilactobacillus lindneri DSM 20690 = JCM 11027</name>
    <dbReference type="NCBI Taxonomy" id="1122148"/>
    <lineage>
        <taxon>Bacteria</taxon>
        <taxon>Bacillati</taxon>
        <taxon>Bacillota</taxon>
        <taxon>Bacilli</taxon>
        <taxon>Lactobacillales</taxon>
        <taxon>Lactobacillaceae</taxon>
        <taxon>Fructilactobacillus</taxon>
    </lineage>
</organism>
<dbReference type="GO" id="GO:0044183">
    <property type="term" value="F:protein folding chaperone"/>
    <property type="evidence" value="ECO:0007669"/>
    <property type="project" value="InterPro"/>
</dbReference>
<dbReference type="EMBL" id="JQBT01000032">
    <property type="protein sequence ID" value="KRN79303.1"/>
    <property type="molecule type" value="Genomic_DNA"/>
</dbReference>
<dbReference type="GO" id="GO:0051087">
    <property type="term" value="F:protein-folding chaperone binding"/>
    <property type="evidence" value="ECO:0007669"/>
    <property type="project" value="TreeGrafter"/>
</dbReference>
<dbReference type="GO" id="GO:0005524">
    <property type="term" value="F:ATP binding"/>
    <property type="evidence" value="ECO:0007669"/>
    <property type="project" value="InterPro"/>
</dbReference>
<reference evidence="5 6" key="1">
    <citation type="journal article" date="2015" name="Genome Announc.">
        <title>Expanding the biotechnology potential of lactobacilli through comparative genomics of 213 strains and associated genera.</title>
        <authorList>
            <person name="Sun Z."/>
            <person name="Harris H.M."/>
            <person name="McCann A."/>
            <person name="Guo C."/>
            <person name="Argimon S."/>
            <person name="Zhang W."/>
            <person name="Yang X."/>
            <person name="Jeffery I.B."/>
            <person name="Cooney J.C."/>
            <person name="Kagawa T.F."/>
            <person name="Liu W."/>
            <person name="Song Y."/>
            <person name="Salvetti E."/>
            <person name="Wrobel A."/>
            <person name="Rasinkangas P."/>
            <person name="Parkhill J."/>
            <person name="Rea M.C."/>
            <person name="O'Sullivan O."/>
            <person name="Ritari J."/>
            <person name="Douillard F.P."/>
            <person name="Paul Ross R."/>
            <person name="Yang R."/>
            <person name="Briner A.E."/>
            <person name="Felis G.E."/>
            <person name="de Vos W.M."/>
            <person name="Barrangou R."/>
            <person name="Klaenhammer T.R."/>
            <person name="Caufield P.W."/>
            <person name="Cui Y."/>
            <person name="Zhang H."/>
            <person name="O'Toole P.W."/>
        </authorList>
    </citation>
    <scope>NUCLEOTIDE SEQUENCE [LARGE SCALE GENOMIC DNA]</scope>
    <source>
        <strain evidence="5 6">DSM 20690</strain>
    </source>
</reference>
<comment type="function">
    <text evidence="3 4">Together with the chaperonin GroEL, plays an essential role in assisting protein folding. The GroEL-GroES system forms a nano-cage that allows encapsulation of the non-native substrate proteins and provides a physical environment optimized to promote and accelerate protein folding. GroES binds to the apical surface of the GroEL ring, thereby capping the opening of the GroEL channel.</text>
</comment>
<dbReference type="GO" id="GO:0046872">
    <property type="term" value="F:metal ion binding"/>
    <property type="evidence" value="ECO:0007669"/>
    <property type="project" value="TreeGrafter"/>
</dbReference>
<dbReference type="PANTHER" id="PTHR10772">
    <property type="entry name" value="10 KDA HEAT SHOCK PROTEIN"/>
    <property type="match status" value="1"/>
</dbReference>
<dbReference type="PRINTS" id="PR00297">
    <property type="entry name" value="CHAPERONIN10"/>
</dbReference>
<protein>
    <recommendedName>
        <fullName evidence="3">Co-chaperonin GroES</fullName>
    </recommendedName>
    <alternativeName>
        <fullName evidence="3">10 kDa chaperonin</fullName>
    </alternativeName>
    <alternativeName>
        <fullName evidence="3">Chaperonin-10</fullName>
        <shortName evidence="3">Cpn10</shortName>
    </alternativeName>
</protein>
<accession>A0A0R2JXZ0</accession>
<gene>
    <name evidence="3" type="primary">groES</name>
    <name evidence="3" type="synonym">groS</name>
    <name evidence="5" type="ORF">IV52_GL000712</name>
</gene>
<keyword evidence="6" id="KW-1185">Reference proteome</keyword>
<dbReference type="PATRIC" id="fig|1122148.6.peg.734"/>
<dbReference type="InterPro" id="IPR037124">
    <property type="entry name" value="Chaperonin_GroES_sf"/>
</dbReference>
<dbReference type="Gene3D" id="2.30.33.40">
    <property type="entry name" value="GroES chaperonin"/>
    <property type="match status" value="1"/>
</dbReference>
<dbReference type="FunFam" id="2.30.33.40:FF:000001">
    <property type="entry name" value="10 kDa chaperonin"/>
    <property type="match status" value="1"/>
</dbReference>
<comment type="subcellular location">
    <subcellularLocation>
        <location evidence="3">Cytoplasm</location>
    </subcellularLocation>
</comment>